<sequence>MFDWNDQDQAGDTIWAEFGGGEDHIVPYPEGTEDNISNNNNNNCSNNNNTTYLNFGDLDKKKISGEESESILSFPEHDTQKNNVDVQGCDVQNQTDLQSKLEIESWPDLPSLNGTLGRDYSDGDGDENMASTFLNDFDTDSNIDKVQVQLEAQPDDFGNGHEGKDNSFLDCDWGNIGNFEDFDRLFSNGDSIFGTDMGGNGEEFVTQPSDVMDSTVQSIPMPHMQFSGEEASGHGSSSVSINDISSGGKIKPQEKAENEKKIPKVRKKADERGKTKSSQSTVTVLSPGPIQGTGMHTIPPPMVGQHMQVNPTNFVFPGYRYPAYTFPAIQVAPKKAAVSGYKRSEKLENPVSMTPQEKIEKLRRRQQMQAMLAIQQQQQQLGHKVMGSDNLVTHASSPRNQNQNPDSIASSAVIEGSENMGFTSELNMSRLQEECAGGSIVSDDPHLEETIYYQLQDALAKLDVRIRLCIRDSLFRLAQSAMERQSASDRNSTNFSTNPSEDNNSLSKNDISNTTKRCLPKIGDGETGTNPIDRTVAQLLFHRLSEKSSSHIKEEAPMSPSSFNPDSLVSGSKSEENLQNAEEMDVQVRVQPAH</sequence>
<feature type="region of interest" description="Disordered" evidence="1">
    <location>
        <begin position="482"/>
        <end position="531"/>
    </location>
</feature>
<reference evidence="2" key="1">
    <citation type="submission" date="2020-01" db="EMBL/GenBank/DDBJ databases">
        <title>Genome sequence of Kobresia littledalei, the first chromosome-level genome in the family Cyperaceae.</title>
        <authorList>
            <person name="Qu G."/>
        </authorList>
    </citation>
    <scope>NUCLEOTIDE SEQUENCE</scope>
    <source>
        <strain evidence="2">C.B.Clarke</strain>
        <tissue evidence="2">Leaf</tissue>
    </source>
</reference>
<feature type="region of interest" description="Disordered" evidence="1">
    <location>
        <begin position="225"/>
        <end position="293"/>
    </location>
</feature>
<organism evidence="2 3">
    <name type="scientific">Carex littledalei</name>
    <dbReference type="NCBI Taxonomy" id="544730"/>
    <lineage>
        <taxon>Eukaryota</taxon>
        <taxon>Viridiplantae</taxon>
        <taxon>Streptophyta</taxon>
        <taxon>Embryophyta</taxon>
        <taxon>Tracheophyta</taxon>
        <taxon>Spermatophyta</taxon>
        <taxon>Magnoliopsida</taxon>
        <taxon>Liliopsida</taxon>
        <taxon>Poales</taxon>
        <taxon>Cyperaceae</taxon>
        <taxon>Cyperoideae</taxon>
        <taxon>Cariceae</taxon>
        <taxon>Carex</taxon>
        <taxon>Carex subgen. Euthyceras</taxon>
    </lineage>
</organism>
<feature type="compositionally biased region" description="Low complexity" evidence="1">
    <location>
        <begin position="227"/>
        <end position="248"/>
    </location>
</feature>
<name>A0A833VKZ4_9POAL</name>
<evidence type="ECO:0000256" key="1">
    <source>
        <dbReference type="SAM" id="MobiDB-lite"/>
    </source>
</evidence>
<accession>A0A833VKZ4</accession>
<dbReference type="PANTHER" id="PTHR33334:SF5">
    <property type="entry name" value="PROTEIN LNK2"/>
    <property type="match status" value="1"/>
</dbReference>
<dbReference type="OrthoDB" id="618331at2759"/>
<dbReference type="Proteomes" id="UP000623129">
    <property type="component" value="Unassembled WGS sequence"/>
</dbReference>
<feature type="compositionally biased region" description="Polar residues" evidence="1">
    <location>
        <begin position="482"/>
        <end position="516"/>
    </location>
</feature>
<feature type="region of interest" description="Disordered" evidence="1">
    <location>
        <begin position="548"/>
        <end position="594"/>
    </location>
</feature>
<dbReference type="InterPro" id="IPR039928">
    <property type="entry name" value="LNK"/>
</dbReference>
<feature type="compositionally biased region" description="Basic and acidic residues" evidence="1">
    <location>
        <begin position="251"/>
        <end position="274"/>
    </location>
</feature>
<dbReference type="GO" id="GO:0006355">
    <property type="term" value="P:regulation of DNA-templated transcription"/>
    <property type="evidence" value="ECO:0007669"/>
    <property type="project" value="InterPro"/>
</dbReference>
<dbReference type="EMBL" id="SWLB01000013">
    <property type="protein sequence ID" value="KAF3330735.1"/>
    <property type="molecule type" value="Genomic_DNA"/>
</dbReference>
<proteinExistence type="predicted"/>
<evidence type="ECO:0008006" key="4">
    <source>
        <dbReference type="Google" id="ProtNLM"/>
    </source>
</evidence>
<evidence type="ECO:0000313" key="3">
    <source>
        <dbReference type="Proteomes" id="UP000623129"/>
    </source>
</evidence>
<gene>
    <name evidence="2" type="ORF">FCM35_KLT04089</name>
</gene>
<evidence type="ECO:0000313" key="2">
    <source>
        <dbReference type="EMBL" id="KAF3330735.1"/>
    </source>
</evidence>
<dbReference type="GO" id="GO:0007623">
    <property type="term" value="P:circadian rhythm"/>
    <property type="evidence" value="ECO:0007669"/>
    <property type="project" value="InterPro"/>
</dbReference>
<dbReference type="AlphaFoldDB" id="A0A833VKZ4"/>
<feature type="compositionally biased region" description="Polar residues" evidence="1">
    <location>
        <begin position="559"/>
        <end position="580"/>
    </location>
</feature>
<protein>
    <recommendedName>
        <fullName evidence="4">Protein LNK2</fullName>
    </recommendedName>
</protein>
<dbReference type="PANTHER" id="PTHR33334">
    <property type="entry name" value="PROTEIN LNK1"/>
    <property type="match status" value="1"/>
</dbReference>
<comment type="caution">
    <text evidence="2">The sequence shown here is derived from an EMBL/GenBank/DDBJ whole genome shotgun (WGS) entry which is preliminary data.</text>
</comment>
<keyword evidence="3" id="KW-1185">Reference proteome</keyword>